<evidence type="ECO:0000313" key="1">
    <source>
        <dbReference type="EMBL" id="KAK5289443.1"/>
    </source>
</evidence>
<dbReference type="EMBL" id="JAVRRA010000268">
    <property type="protein sequence ID" value="KAK5289443.1"/>
    <property type="molecule type" value="Genomic_DNA"/>
</dbReference>
<evidence type="ECO:0000313" key="2">
    <source>
        <dbReference type="Proteomes" id="UP001357485"/>
    </source>
</evidence>
<reference evidence="1 2" key="1">
    <citation type="submission" date="2023-08" db="EMBL/GenBank/DDBJ databases">
        <title>Black Yeasts Isolated from many extreme environments.</title>
        <authorList>
            <person name="Coleine C."/>
            <person name="Stajich J.E."/>
            <person name="Selbmann L."/>
        </authorList>
    </citation>
    <scope>NUCLEOTIDE SEQUENCE [LARGE SCALE GENOMIC DNA]</scope>
    <source>
        <strain evidence="1 2">CCFEE 536</strain>
    </source>
</reference>
<accession>A0ABR0M935</accession>
<sequence length="74" mass="7580">PNDLLGRLRCVTSVAAYKDGSTRHDSIEKSQAGTGDSASYQACIVVSSLHDLTSSRDGGLALICSPIQDAAASA</sequence>
<organism evidence="1 2">
    <name type="scientific">Cryomyces antarcticus</name>
    <dbReference type="NCBI Taxonomy" id="329879"/>
    <lineage>
        <taxon>Eukaryota</taxon>
        <taxon>Fungi</taxon>
        <taxon>Dikarya</taxon>
        <taxon>Ascomycota</taxon>
        <taxon>Pezizomycotina</taxon>
        <taxon>Dothideomycetes</taxon>
        <taxon>Dothideomycetes incertae sedis</taxon>
        <taxon>Cryomyces</taxon>
    </lineage>
</organism>
<dbReference type="Proteomes" id="UP001357485">
    <property type="component" value="Unassembled WGS sequence"/>
</dbReference>
<proteinExistence type="predicted"/>
<gene>
    <name evidence="1" type="ORF">LTR16_002952</name>
</gene>
<keyword evidence="2" id="KW-1185">Reference proteome</keyword>
<comment type="caution">
    <text evidence="1">The sequence shown here is derived from an EMBL/GenBank/DDBJ whole genome shotgun (WGS) entry which is preliminary data.</text>
</comment>
<feature type="non-terminal residue" evidence="1">
    <location>
        <position position="1"/>
    </location>
</feature>
<protein>
    <submittedName>
        <fullName evidence="1">Uncharacterized protein</fullName>
    </submittedName>
</protein>
<name>A0ABR0M935_9PEZI</name>